<name>A0A318REL7_WILLI</name>
<comment type="caution">
    <text evidence="2">The sequence shown here is derived from an EMBL/GenBank/DDBJ whole genome shotgun (WGS) entry which is preliminary data.</text>
</comment>
<sequence>MTSNPALDYARAALSARQHAVVTDLLAGRVPTGFDPVGSALTSDILIGKRASAALRAGPQLGALPQWRRRFAEYGREVAVSGCAHDDVAQFTRWLGGRPDLDPVARGWLDVEQVYSGARRSAWVRYRGRREWVIGIGSRTWHLAVSQVREGDEEGLS</sequence>
<keyword evidence="3" id="KW-1185">Reference proteome</keyword>
<evidence type="ECO:0000313" key="3">
    <source>
        <dbReference type="Proteomes" id="UP000247591"/>
    </source>
</evidence>
<dbReference type="Pfam" id="PF26136">
    <property type="entry name" value="SCO6045_C"/>
    <property type="match status" value="1"/>
</dbReference>
<feature type="domain" description="SCO6045-like C-terminal" evidence="1">
    <location>
        <begin position="16"/>
        <end position="95"/>
    </location>
</feature>
<evidence type="ECO:0000259" key="1">
    <source>
        <dbReference type="Pfam" id="PF26136"/>
    </source>
</evidence>
<gene>
    <name evidence="2" type="ORF">DFR67_11583</name>
</gene>
<dbReference type="InterPro" id="IPR058711">
    <property type="entry name" value="SCO6045-like_C"/>
</dbReference>
<dbReference type="Proteomes" id="UP000247591">
    <property type="component" value="Unassembled WGS sequence"/>
</dbReference>
<accession>A0A318REL7</accession>
<organism evidence="2 3">
    <name type="scientific">Williamsia limnetica</name>
    <dbReference type="NCBI Taxonomy" id="882452"/>
    <lineage>
        <taxon>Bacteria</taxon>
        <taxon>Bacillati</taxon>
        <taxon>Actinomycetota</taxon>
        <taxon>Actinomycetes</taxon>
        <taxon>Mycobacteriales</taxon>
        <taxon>Nocardiaceae</taxon>
        <taxon>Williamsia</taxon>
    </lineage>
</organism>
<dbReference type="OrthoDB" id="3779642at2"/>
<dbReference type="EMBL" id="QJSP01000015">
    <property type="protein sequence ID" value="PYE13758.1"/>
    <property type="molecule type" value="Genomic_DNA"/>
</dbReference>
<reference evidence="2 3" key="1">
    <citation type="submission" date="2018-06" db="EMBL/GenBank/DDBJ databases">
        <title>Genomic Encyclopedia of Type Strains, Phase IV (KMG-IV): sequencing the most valuable type-strain genomes for metagenomic binning, comparative biology and taxonomic classification.</title>
        <authorList>
            <person name="Goeker M."/>
        </authorList>
    </citation>
    <scope>NUCLEOTIDE SEQUENCE [LARGE SCALE GENOMIC DNA]</scope>
    <source>
        <strain evidence="2 3">DSM 45521</strain>
    </source>
</reference>
<evidence type="ECO:0000313" key="2">
    <source>
        <dbReference type="EMBL" id="PYE13758.1"/>
    </source>
</evidence>
<proteinExistence type="predicted"/>
<dbReference type="RefSeq" id="WP_110471785.1">
    <property type="nucleotide sequence ID" value="NZ_QJSP01000015.1"/>
</dbReference>
<dbReference type="AlphaFoldDB" id="A0A318REL7"/>
<protein>
    <recommendedName>
        <fullName evidence="1">SCO6045-like C-terminal domain-containing protein</fullName>
    </recommendedName>
</protein>